<dbReference type="PANTHER" id="PTHR11010:SF11">
    <property type="entry name" value="THYMUS-SPECIFIC SERINE PROTEASE"/>
    <property type="match status" value="1"/>
</dbReference>
<proteinExistence type="inferred from homology"/>
<dbReference type="VEuPathDB" id="TriTrypDB:BSAL_68395"/>
<name>A0A0S4J0H6_BODSA</name>
<keyword evidence="4" id="KW-0378">Hydrolase</keyword>
<dbReference type="Pfam" id="PF05577">
    <property type="entry name" value="Peptidase_S28"/>
    <property type="match status" value="1"/>
</dbReference>
<feature type="chain" id="PRO_5006621847" evidence="6">
    <location>
        <begin position="18"/>
        <end position="486"/>
    </location>
</feature>
<dbReference type="OrthoDB" id="406761at2759"/>
<dbReference type="Proteomes" id="UP000051952">
    <property type="component" value="Unassembled WGS sequence"/>
</dbReference>
<organism evidence="7 8">
    <name type="scientific">Bodo saltans</name>
    <name type="common">Flagellated protozoan</name>
    <dbReference type="NCBI Taxonomy" id="75058"/>
    <lineage>
        <taxon>Eukaryota</taxon>
        <taxon>Discoba</taxon>
        <taxon>Euglenozoa</taxon>
        <taxon>Kinetoplastea</taxon>
        <taxon>Metakinetoplastina</taxon>
        <taxon>Eubodonida</taxon>
        <taxon>Bodonidae</taxon>
        <taxon>Bodo</taxon>
    </lineage>
</organism>
<dbReference type="InterPro" id="IPR042269">
    <property type="entry name" value="Ser_carbopepase_S28_SKS"/>
</dbReference>
<keyword evidence="8" id="KW-1185">Reference proteome</keyword>
<evidence type="ECO:0000256" key="6">
    <source>
        <dbReference type="SAM" id="SignalP"/>
    </source>
</evidence>
<dbReference type="PANTHER" id="PTHR11010">
    <property type="entry name" value="PROTEASE S28 PRO-X CARBOXYPEPTIDASE-RELATED"/>
    <property type="match status" value="1"/>
</dbReference>
<protein>
    <submittedName>
        <fullName evidence="7">Serine carboxylase, putative</fullName>
    </submittedName>
</protein>
<dbReference type="Gene3D" id="3.40.50.1820">
    <property type="entry name" value="alpha/beta hydrolase"/>
    <property type="match status" value="1"/>
</dbReference>
<dbReference type="InterPro" id="IPR008758">
    <property type="entry name" value="Peptidase_S28"/>
</dbReference>
<keyword evidence="2" id="KW-0645">Protease</keyword>
<dbReference type="InterPro" id="IPR029058">
    <property type="entry name" value="AB_hydrolase_fold"/>
</dbReference>
<evidence type="ECO:0000256" key="1">
    <source>
        <dbReference type="ARBA" id="ARBA00011079"/>
    </source>
</evidence>
<dbReference type="GO" id="GO:0070008">
    <property type="term" value="F:serine-type exopeptidase activity"/>
    <property type="evidence" value="ECO:0007669"/>
    <property type="project" value="InterPro"/>
</dbReference>
<reference evidence="8" key="1">
    <citation type="submission" date="2015-09" db="EMBL/GenBank/DDBJ databases">
        <authorList>
            <consortium name="Pathogen Informatics"/>
        </authorList>
    </citation>
    <scope>NUCLEOTIDE SEQUENCE [LARGE SCALE GENOMIC DNA]</scope>
    <source>
        <strain evidence="8">Lake Konstanz</strain>
    </source>
</reference>
<dbReference type="GO" id="GO:0008239">
    <property type="term" value="F:dipeptidyl-peptidase activity"/>
    <property type="evidence" value="ECO:0007669"/>
    <property type="project" value="TreeGrafter"/>
</dbReference>
<evidence type="ECO:0000313" key="7">
    <source>
        <dbReference type="EMBL" id="CUF98068.1"/>
    </source>
</evidence>
<dbReference type="EMBL" id="CYKH01000472">
    <property type="protein sequence ID" value="CUF98068.1"/>
    <property type="molecule type" value="Genomic_DNA"/>
</dbReference>
<evidence type="ECO:0000256" key="2">
    <source>
        <dbReference type="ARBA" id="ARBA00022670"/>
    </source>
</evidence>
<accession>A0A0S4J0H6</accession>
<feature type="signal peptide" evidence="6">
    <location>
        <begin position="1"/>
        <end position="17"/>
    </location>
</feature>
<evidence type="ECO:0000256" key="3">
    <source>
        <dbReference type="ARBA" id="ARBA00022729"/>
    </source>
</evidence>
<dbReference type="GO" id="GO:0006508">
    <property type="term" value="P:proteolysis"/>
    <property type="evidence" value="ECO:0007669"/>
    <property type="project" value="UniProtKB-KW"/>
</dbReference>
<dbReference type="SUPFAM" id="SSF53474">
    <property type="entry name" value="alpha/beta-Hydrolases"/>
    <property type="match status" value="1"/>
</dbReference>
<dbReference type="Gene3D" id="1.20.120.980">
    <property type="entry name" value="Serine carboxypeptidase S28, SKS domain"/>
    <property type="match status" value="1"/>
</dbReference>
<sequence>MKAALLLASVAVACVAALPHPDAIPMRARQGSVYKDSVMALQWNAANSGWQRNMTVNYFEQLIDHSNPALGTFQQRWWGDFSAFTNQSEYAMLYINGEAEAHGSPDGYPAVYGRNISAAMFGLEHRYYGESMPAPLTNRSMLNYLTVENALADLEAFRLYLQGTVLKKEVKWFICGGSYSGALSAWSKATYPTSYLAAWSSSGVVNARFDYYAFDGHIVSVLPAVCEKAIRSVFDQFSAAYDDPTQRAAMMAIFGTPAYFTKEDMAWMLADGSAMAVQYGSKNYLCDSIVPLSKTNPFEQYSTIIKALWGESFTSSCYYSTECLSNAQYSDQWAAAGYAWVYQCCSQLAYWQSGYPNSLRLDVITTDYYINQCRSAFGQNTFPDTYTFNAKFGGATPNATNVIALQGSDDPWQTAGVQAPLGPNYPEVLAQCNGCGHCGDLMSPLPTDPASLTAQREAIVNYLDLWLGRQQQQQVQLPKSKRNKFF</sequence>
<gene>
    <name evidence="7" type="ORF">BSAL_68395</name>
</gene>
<evidence type="ECO:0000256" key="5">
    <source>
        <dbReference type="ARBA" id="ARBA00023180"/>
    </source>
</evidence>
<comment type="similarity">
    <text evidence="1">Belongs to the peptidase S28 family.</text>
</comment>
<keyword evidence="3 6" id="KW-0732">Signal</keyword>
<evidence type="ECO:0000313" key="8">
    <source>
        <dbReference type="Proteomes" id="UP000051952"/>
    </source>
</evidence>
<evidence type="ECO:0000256" key="4">
    <source>
        <dbReference type="ARBA" id="ARBA00022801"/>
    </source>
</evidence>
<dbReference type="AlphaFoldDB" id="A0A0S4J0H6"/>
<keyword evidence="5" id="KW-0325">Glycoprotein</keyword>